<dbReference type="InterPro" id="IPR017871">
    <property type="entry name" value="ABC_transporter-like_CS"/>
</dbReference>
<organism evidence="13 14">
    <name type="scientific">Boothiomyces macroporosus</name>
    <dbReference type="NCBI Taxonomy" id="261099"/>
    <lineage>
        <taxon>Eukaryota</taxon>
        <taxon>Fungi</taxon>
        <taxon>Fungi incertae sedis</taxon>
        <taxon>Chytridiomycota</taxon>
        <taxon>Chytridiomycota incertae sedis</taxon>
        <taxon>Chytridiomycetes</taxon>
        <taxon>Rhizophydiales</taxon>
        <taxon>Terramycetaceae</taxon>
        <taxon>Boothiomyces</taxon>
    </lineage>
</organism>
<dbReference type="GO" id="GO:0016020">
    <property type="term" value="C:membrane"/>
    <property type="evidence" value="ECO:0007669"/>
    <property type="project" value="UniProtKB-SubCell"/>
</dbReference>
<evidence type="ECO:0000256" key="3">
    <source>
        <dbReference type="ARBA" id="ARBA00022448"/>
    </source>
</evidence>
<keyword evidence="5" id="KW-0677">Repeat</keyword>
<feature type="transmembrane region" description="Helical" evidence="10">
    <location>
        <begin position="759"/>
        <end position="779"/>
    </location>
</feature>
<dbReference type="SUPFAM" id="SSF90123">
    <property type="entry name" value="ABC transporter transmembrane region"/>
    <property type="match status" value="2"/>
</dbReference>
<feature type="transmembrane region" description="Helical" evidence="10">
    <location>
        <begin position="222"/>
        <end position="241"/>
    </location>
</feature>
<dbReference type="EMBL" id="JADGKB010000056">
    <property type="protein sequence ID" value="KAJ3256052.1"/>
    <property type="molecule type" value="Genomic_DNA"/>
</dbReference>
<evidence type="ECO:0000256" key="7">
    <source>
        <dbReference type="ARBA" id="ARBA00022840"/>
    </source>
</evidence>
<name>A0AAD5Y519_9FUNG</name>
<evidence type="ECO:0000256" key="8">
    <source>
        <dbReference type="ARBA" id="ARBA00022989"/>
    </source>
</evidence>
<evidence type="ECO:0000256" key="4">
    <source>
        <dbReference type="ARBA" id="ARBA00022692"/>
    </source>
</evidence>
<reference evidence="13" key="1">
    <citation type="submission" date="2020-05" db="EMBL/GenBank/DDBJ databases">
        <title>Phylogenomic resolution of chytrid fungi.</title>
        <authorList>
            <person name="Stajich J.E."/>
            <person name="Amses K."/>
            <person name="Simmons R."/>
            <person name="Seto K."/>
            <person name="Myers J."/>
            <person name="Bonds A."/>
            <person name="Quandt C.A."/>
            <person name="Barry K."/>
            <person name="Liu P."/>
            <person name="Grigoriev I."/>
            <person name="Longcore J.E."/>
            <person name="James T.Y."/>
        </authorList>
    </citation>
    <scope>NUCLEOTIDE SEQUENCE</scope>
    <source>
        <strain evidence="13">PLAUS21</strain>
    </source>
</reference>
<dbReference type="CDD" id="cd03244">
    <property type="entry name" value="ABCC_MRP_domain2"/>
    <property type="match status" value="1"/>
</dbReference>
<keyword evidence="9 10" id="KW-0472">Membrane</keyword>
<dbReference type="PANTHER" id="PTHR24223">
    <property type="entry name" value="ATP-BINDING CASSETTE SUB-FAMILY C"/>
    <property type="match status" value="1"/>
</dbReference>
<evidence type="ECO:0000256" key="9">
    <source>
        <dbReference type="ARBA" id="ARBA00023136"/>
    </source>
</evidence>
<dbReference type="InterPro" id="IPR044726">
    <property type="entry name" value="ABCC_6TM_D2"/>
</dbReference>
<keyword evidence="6" id="KW-0547">Nucleotide-binding</keyword>
<dbReference type="FunFam" id="3.40.50.300:FF:000163">
    <property type="entry name" value="Multidrug resistance-associated protein member 4"/>
    <property type="match status" value="1"/>
</dbReference>
<evidence type="ECO:0000313" key="14">
    <source>
        <dbReference type="Proteomes" id="UP001210925"/>
    </source>
</evidence>
<dbReference type="PROSITE" id="PS50893">
    <property type="entry name" value="ABC_TRANSPORTER_2"/>
    <property type="match status" value="2"/>
</dbReference>
<feature type="transmembrane region" description="Helical" evidence="10">
    <location>
        <begin position="198"/>
        <end position="216"/>
    </location>
</feature>
<dbReference type="GO" id="GO:0005524">
    <property type="term" value="F:ATP binding"/>
    <property type="evidence" value="ECO:0007669"/>
    <property type="project" value="UniProtKB-KW"/>
</dbReference>
<keyword evidence="4 10" id="KW-0812">Transmembrane</keyword>
<dbReference type="Gene3D" id="1.20.1560.10">
    <property type="entry name" value="ABC transporter type 1, transmembrane domain"/>
    <property type="match status" value="2"/>
</dbReference>
<keyword evidence="14" id="KW-1185">Reference proteome</keyword>
<evidence type="ECO:0000256" key="5">
    <source>
        <dbReference type="ARBA" id="ARBA00022737"/>
    </source>
</evidence>
<dbReference type="Pfam" id="PF00005">
    <property type="entry name" value="ABC_tran"/>
    <property type="match status" value="2"/>
</dbReference>
<dbReference type="PROSITE" id="PS50929">
    <property type="entry name" value="ABC_TM1F"/>
    <property type="match status" value="2"/>
</dbReference>
<proteinExistence type="inferred from homology"/>
<dbReference type="PANTHER" id="PTHR24223:SF456">
    <property type="entry name" value="MULTIDRUG RESISTANCE-ASSOCIATED PROTEIN LETHAL(2)03659"/>
    <property type="match status" value="1"/>
</dbReference>
<evidence type="ECO:0000256" key="2">
    <source>
        <dbReference type="ARBA" id="ARBA00009726"/>
    </source>
</evidence>
<dbReference type="InterPro" id="IPR003593">
    <property type="entry name" value="AAA+_ATPase"/>
</dbReference>
<dbReference type="CDD" id="cd18579">
    <property type="entry name" value="ABC_6TM_ABCC_D1"/>
    <property type="match status" value="1"/>
</dbReference>
<dbReference type="InterPro" id="IPR011527">
    <property type="entry name" value="ABC1_TM_dom"/>
</dbReference>
<evidence type="ECO:0000313" key="13">
    <source>
        <dbReference type="EMBL" id="KAJ3256052.1"/>
    </source>
</evidence>
<dbReference type="Proteomes" id="UP001210925">
    <property type="component" value="Unassembled WGS sequence"/>
</dbReference>
<keyword evidence="3" id="KW-0813">Transport</keyword>
<dbReference type="InterPro" id="IPR003439">
    <property type="entry name" value="ABC_transporter-like_ATP-bd"/>
</dbReference>
<feature type="transmembrane region" description="Helical" evidence="10">
    <location>
        <begin position="785"/>
        <end position="802"/>
    </location>
</feature>
<evidence type="ECO:0000259" key="12">
    <source>
        <dbReference type="PROSITE" id="PS50929"/>
    </source>
</evidence>
<feature type="transmembrane region" description="Helical" evidence="10">
    <location>
        <begin position="81"/>
        <end position="104"/>
    </location>
</feature>
<dbReference type="FunFam" id="1.20.1560.10:FF:000013">
    <property type="entry name" value="ABC transporter C family member 2"/>
    <property type="match status" value="1"/>
</dbReference>
<evidence type="ECO:0000256" key="1">
    <source>
        <dbReference type="ARBA" id="ARBA00004141"/>
    </source>
</evidence>
<dbReference type="FunFam" id="3.40.50.300:FF:000973">
    <property type="entry name" value="Multidrug resistance-associated protein 4"/>
    <property type="match status" value="1"/>
</dbReference>
<feature type="domain" description="ABC transporter" evidence="11">
    <location>
        <begin position="962"/>
        <end position="1211"/>
    </location>
</feature>
<keyword evidence="8 10" id="KW-1133">Transmembrane helix</keyword>
<dbReference type="InterPro" id="IPR044746">
    <property type="entry name" value="ABCC_6TM_D1"/>
</dbReference>
<dbReference type="GO" id="GO:0016887">
    <property type="term" value="F:ATP hydrolysis activity"/>
    <property type="evidence" value="ECO:0007669"/>
    <property type="project" value="InterPro"/>
</dbReference>
<dbReference type="InterPro" id="IPR050173">
    <property type="entry name" value="ABC_transporter_C-like"/>
</dbReference>
<evidence type="ECO:0000256" key="6">
    <source>
        <dbReference type="ARBA" id="ARBA00022741"/>
    </source>
</evidence>
<dbReference type="PROSITE" id="PS00211">
    <property type="entry name" value="ABC_TRANSPORTER_1"/>
    <property type="match status" value="1"/>
</dbReference>
<feature type="transmembrane region" description="Helical" evidence="10">
    <location>
        <begin position="873"/>
        <end position="893"/>
    </location>
</feature>
<feature type="domain" description="ABC transmembrane type-1" evidence="12">
    <location>
        <begin position="87"/>
        <end position="307"/>
    </location>
</feature>
<dbReference type="SMART" id="SM00382">
    <property type="entry name" value="AAA"/>
    <property type="match status" value="2"/>
</dbReference>
<gene>
    <name evidence="13" type="ORF">HK103_005735</name>
</gene>
<feature type="transmembrane region" description="Helical" evidence="10">
    <location>
        <begin position="643"/>
        <end position="662"/>
    </location>
</feature>
<accession>A0AAD5Y519</accession>
<dbReference type="Gene3D" id="3.40.50.300">
    <property type="entry name" value="P-loop containing nucleotide triphosphate hydrolases"/>
    <property type="match status" value="2"/>
</dbReference>
<protein>
    <submittedName>
        <fullName evidence="13">Uncharacterized protein</fullName>
    </submittedName>
</protein>
<feature type="domain" description="ABC transmembrane type-1" evidence="12">
    <location>
        <begin position="647"/>
        <end position="926"/>
    </location>
</feature>
<comment type="similarity">
    <text evidence="2">Belongs to the ABC transporter superfamily. ABCC family. Conjugate transporter (TC 3.A.1.208) subfamily.</text>
</comment>
<evidence type="ECO:0000259" key="11">
    <source>
        <dbReference type="PROSITE" id="PS50893"/>
    </source>
</evidence>
<dbReference type="InterPro" id="IPR036640">
    <property type="entry name" value="ABC1_TM_sf"/>
</dbReference>
<evidence type="ECO:0000256" key="10">
    <source>
        <dbReference type="SAM" id="Phobius"/>
    </source>
</evidence>
<dbReference type="CDD" id="cd18580">
    <property type="entry name" value="ABC_6TM_ABCC_D2"/>
    <property type="match status" value="1"/>
</dbReference>
<feature type="transmembrane region" description="Helical" evidence="10">
    <location>
        <begin position="682"/>
        <end position="704"/>
    </location>
</feature>
<dbReference type="Pfam" id="PF00664">
    <property type="entry name" value="ABC_membrane"/>
    <property type="match status" value="2"/>
</dbReference>
<comment type="subcellular location">
    <subcellularLocation>
        <location evidence="1">Membrane</location>
        <topology evidence="1">Multi-pass membrane protein</topology>
    </subcellularLocation>
</comment>
<feature type="domain" description="ABC transporter" evidence="11">
    <location>
        <begin position="356"/>
        <end position="587"/>
    </location>
</feature>
<dbReference type="AlphaFoldDB" id="A0AAD5Y519"/>
<dbReference type="SUPFAM" id="SSF52540">
    <property type="entry name" value="P-loop containing nucleoside triphosphate hydrolases"/>
    <property type="match status" value="2"/>
</dbReference>
<comment type="caution">
    <text evidence="13">The sequence shown here is derived from an EMBL/GenBank/DDBJ whole genome shotgun (WGS) entry which is preliminary data.</text>
</comment>
<keyword evidence="7" id="KW-0067">ATP-binding</keyword>
<dbReference type="InterPro" id="IPR027417">
    <property type="entry name" value="P-loop_NTPase"/>
</dbReference>
<dbReference type="GO" id="GO:0140359">
    <property type="term" value="F:ABC-type transporter activity"/>
    <property type="evidence" value="ECO:0007669"/>
    <property type="project" value="InterPro"/>
</dbReference>
<sequence length="1230" mass="138962">MITVVKSKDGQPCRNSSQSSLFSQLTFSYVNELITRGIRKPLEIFDFPSIERHDEAERLSKILLDNLHETKSLIKALYKTFGFSYGIILFFYLFEIVFKVAEGYLLGLFLQWFQQDQYDLNSGYWYAFGLVSVIGTHSLLRHIMFFWSTRLGMQIRVAVTSAVYRKCLSLSVSHTASTGTIVNLISNDVQKFEDATPWAPFMIVAPVELFVVWYFVYQIIGWASLAPFITLAILFPLQATFSKKFGDFRVKRVGLRDVWLKSVSDMLSGIMVVKLYAWEDPFIATIKKVRAKEMTIMQKGVTLIANFPRGAQYSAEAYVSLKRVSKFLLLEEIDSLRDLEKESKILETVNDSSIWVYLKNCSFRWGSAYSGEASKSSQDILQNINLELRQGTITAVCGQVASGKSSLIQAILGEMVCTSGDFAVANKSIAYVGQKAWILSGSIKENILFGREYNEKWFREVVHACALERDFQLFPFGEHTVVGERGVTLSGGQRARIDLARAVYSNADIYLLDDPLSAVDTKVGRHLFEKCLTGILKSKCVLFVTHQLQFISACDYVVLLESGKILVGDTYSHAVNTNQEFASLMQQMDKKKKDDDHIEVQEEKVVEKTEEGVKTKEITTETAATGSVSLSVYYKYFRSGSGILSVLAFFICMFLGQIFFISTDFWLSNWASKSPDVQNDSYYYIIFIVLGLMTFIFSTTRELIFLSISVRASKSLFSQMLESIFRSPMFFFQSNPHGRIMNRFTKDLSTMDEMLPQTFLDFIGCGFFFLGSLVVTVIVVPQSLLFFPVLAVAFYYLYKYYILSSRQVKRFEAIARSPVYSNIPSTLEGLSVIRAFSMEGRFASQFYLAQNEHTRLILCFYSCVRWLGLRLDLLVTLFMGSLSFGFVGLRTYLNLSSGQIGLLLYYLIALCDLLQWSVRQATETENMMVSTERILEYSSLPPESSNENELIPPEQWPEEGKVAINDLSLTYPSHNEEVAAPTLKHITVDFQPRSKIGIVGRTGAGKSSFLQALFRLVEPSPSGCIKIDGVNISEISLKTLRSKISIIPQEPFCFKGTIRFNLDPFGVYSDEKIWAALEAIEMKDTILAMPEKLEAPVSENGGKSFLISANWSVGERQLICLARAILRDTRLIVMDEATSSIDLRTDQLIQKAIRAAGGLFSNATVVTIAHRLHTVIDYDYIMVLEAGQLVEFGPPRELLSKKGSDAHFSRMVDEMGKQAADSLRRMVFEE</sequence>
<feature type="transmembrane region" description="Helical" evidence="10">
    <location>
        <begin position="124"/>
        <end position="147"/>
    </location>
</feature>
<dbReference type="CDD" id="cd03250">
    <property type="entry name" value="ABCC_MRP_domain1"/>
    <property type="match status" value="1"/>
</dbReference>